<evidence type="ECO:0000256" key="3">
    <source>
        <dbReference type="ARBA" id="ARBA00022692"/>
    </source>
</evidence>
<feature type="domain" description="SMP-LTD" evidence="11">
    <location>
        <begin position="332"/>
        <end position="600"/>
    </location>
</feature>
<dbReference type="CDD" id="cd21675">
    <property type="entry name" value="SMP_TEX2"/>
    <property type="match status" value="1"/>
</dbReference>
<evidence type="ECO:0000259" key="11">
    <source>
        <dbReference type="PROSITE" id="PS51847"/>
    </source>
</evidence>
<evidence type="ECO:0000256" key="6">
    <source>
        <dbReference type="ARBA" id="ARBA00023055"/>
    </source>
</evidence>
<dbReference type="GO" id="GO:0006869">
    <property type="term" value="P:lipid transport"/>
    <property type="evidence" value="ECO:0007669"/>
    <property type="project" value="UniProtKB-KW"/>
</dbReference>
<feature type="compositionally biased region" description="Basic and acidic residues" evidence="9">
    <location>
        <begin position="778"/>
        <end position="810"/>
    </location>
</feature>
<feature type="compositionally biased region" description="Basic and acidic residues" evidence="9">
    <location>
        <begin position="652"/>
        <end position="665"/>
    </location>
</feature>
<feature type="region of interest" description="Disordered" evidence="9">
    <location>
        <begin position="717"/>
        <end position="810"/>
    </location>
</feature>
<evidence type="ECO:0000256" key="9">
    <source>
        <dbReference type="SAM" id="MobiDB-lite"/>
    </source>
</evidence>
<dbReference type="PROSITE" id="PS51847">
    <property type="entry name" value="SMP"/>
    <property type="match status" value="1"/>
</dbReference>
<protein>
    <submittedName>
        <fullName evidence="12">SMP-LTD domain-containing protein</fullName>
    </submittedName>
</protein>
<gene>
    <name evidence="12" type="ORF">POM88_021846</name>
</gene>
<evidence type="ECO:0000313" key="13">
    <source>
        <dbReference type="Proteomes" id="UP001237642"/>
    </source>
</evidence>
<feature type="region of interest" description="Disordered" evidence="9">
    <location>
        <begin position="212"/>
        <end position="235"/>
    </location>
</feature>
<dbReference type="InterPro" id="IPR057080">
    <property type="entry name" value="PH_SMPa"/>
</dbReference>
<evidence type="ECO:0000256" key="5">
    <source>
        <dbReference type="ARBA" id="ARBA00022989"/>
    </source>
</evidence>
<keyword evidence="4" id="KW-0256">Endoplasmic reticulum</keyword>
<dbReference type="PANTHER" id="PTHR13466:SF0">
    <property type="entry name" value="SMP-LTD DOMAIN-CONTAINING PROTEIN"/>
    <property type="match status" value="1"/>
</dbReference>
<dbReference type="InterPro" id="IPR031468">
    <property type="entry name" value="SMP_LBD"/>
</dbReference>
<dbReference type="Pfam" id="PF23065">
    <property type="entry name" value="PH_SMPa"/>
    <property type="match status" value="1"/>
</dbReference>
<feature type="compositionally biased region" description="Low complexity" evidence="9">
    <location>
        <begin position="730"/>
        <end position="746"/>
    </location>
</feature>
<sequence length="810" mass="90003">MGFLTLCIGFFLGVLLIVSLEILGLYFLVKRLSKKKVKDEETKHTSQGDDLDLSYPSKQGPVWVLDLEKVPKNWISDKGSREQKRKIEVLEVHPVRKYASLKDQVLKITESDGSSTVIRLKNCTIAAVSATNLSSRKWAKKYPIKVETETSAIYNGSKSLYIYFETSVEKESWSKALRISSCSSNEKLKSFAQLRSDFQNYLTALNTEHPSLMKPSMGLNSDSVEKSTKSDGSSSKVRHFLKKFAKKTSKSGADYKANWSSDVGRGGKNVNEKARLHQESVAAKGSVKPAPVGRVLNSLDENEESANISRTGSTSSRSVVSEADFDDRLFSDEGTLSWNLLLSRLFFDAKANPMIKSFAQARIQRSLSNIRTPSYIGEVMCTGVHLGNLPPYIHGMRVLPSDMNDIMALEIDVEYCGGAVLDIETRVEVCGIDITENMTSNLDSSSVDEVTSDLLEGIEHYGNQLKLSKGGAEKMEAKNEGNPKFGKMKSFKSSLQESTYASKWRSIINTVAKQVSEVPISLGIRVASLRGTLRLEIKAPPSDQIWLAFTSVPDIDLNLESSVGEHKITNGHIALFLINRFKAAIRETMVLPNYENVYIPFMIAEKDDWLPRQAAPFIWVNQEAGTDSTTMQETPSSQQKEATELSGPYRKAHSESEISENKIETADGLQLQTMKSLPTSSESTNQSSLSENPMQELKIPLLGAGEAESTPLLSKEEHLERQELTPETQSPSRSASINDSSSHSASIMDEETHLMQGDESRPKRMGGTRAKMLGLGKKMGEKLEERRRHIEEKGRNIVERMRAPEKNVSQ</sequence>
<keyword evidence="2" id="KW-0813">Transport</keyword>
<feature type="compositionally biased region" description="Polar residues" evidence="9">
    <location>
        <begin position="626"/>
        <end position="640"/>
    </location>
</feature>
<evidence type="ECO:0000256" key="1">
    <source>
        <dbReference type="ARBA" id="ARBA00004586"/>
    </source>
</evidence>
<keyword evidence="7" id="KW-0446">Lipid-binding</keyword>
<evidence type="ECO:0000256" key="10">
    <source>
        <dbReference type="SAM" id="Phobius"/>
    </source>
</evidence>
<feature type="transmembrane region" description="Helical" evidence="10">
    <location>
        <begin position="6"/>
        <end position="29"/>
    </location>
</feature>
<reference evidence="12" key="2">
    <citation type="submission" date="2023-05" db="EMBL/GenBank/DDBJ databases">
        <authorList>
            <person name="Schelkunov M.I."/>
        </authorList>
    </citation>
    <scope>NUCLEOTIDE SEQUENCE</scope>
    <source>
        <strain evidence="12">Hsosn_3</strain>
        <tissue evidence="12">Leaf</tissue>
    </source>
</reference>
<keyword evidence="8 10" id="KW-0472">Membrane</keyword>
<accession>A0AAD8IEN3</accession>
<organism evidence="12 13">
    <name type="scientific">Heracleum sosnowskyi</name>
    <dbReference type="NCBI Taxonomy" id="360622"/>
    <lineage>
        <taxon>Eukaryota</taxon>
        <taxon>Viridiplantae</taxon>
        <taxon>Streptophyta</taxon>
        <taxon>Embryophyta</taxon>
        <taxon>Tracheophyta</taxon>
        <taxon>Spermatophyta</taxon>
        <taxon>Magnoliopsida</taxon>
        <taxon>eudicotyledons</taxon>
        <taxon>Gunneridae</taxon>
        <taxon>Pentapetalae</taxon>
        <taxon>asterids</taxon>
        <taxon>campanulids</taxon>
        <taxon>Apiales</taxon>
        <taxon>Apiaceae</taxon>
        <taxon>Apioideae</taxon>
        <taxon>apioid superclade</taxon>
        <taxon>Tordylieae</taxon>
        <taxon>Tordyliinae</taxon>
        <taxon>Heracleum</taxon>
    </lineage>
</organism>
<dbReference type="AlphaFoldDB" id="A0AAD8IEN3"/>
<evidence type="ECO:0000313" key="12">
    <source>
        <dbReference type="EMBL" id="KAK1384111.1"/>
    </source>
</evidence>
<dbReference type="PANTHER" id="PTHR13466">
    <property type="entry name" value="TEX2 PROTEIN-RELATED"/>
    <property type="match status" value="1"/>
</dbReference>
<comment type="subcellular location">
    <subcellularLocation>
        <location evidence="1">Endoplasmic reticulum membrane</location>
    </subcellularLocation>
</comment>
<feature type="compositionally biased region" description="Basic and acidic residues" evidence="9">
    <location>
        <begin position="750"/>
        <end position="762"/>
    </location>
</feature>
<evidence type="ECO:0000256" key="2">
    <source>
        <dbReference type="ARBA" id="ARBA00022448"/>
    </source>
</evidence>
<reference evidence="12" key="1">
    <citation type="submission" date="2023-02" db="EMBL/GenBank/DDBJ databases">
        <title>Genome of toxic invasive species Heracleum sosnowskyi carries increased number of genes despite the absence of recent whole-genome duplications.</title>
        <authorList>
            <person name="Schelkunov M."/>
            <person name="Shtratnikova V."/>
            <person name="Makarenko M."/>
            <person name="Klepikova A."/>
            <person name="Omelchenko D."/>
            <person name="Novikova G."/>
            <person name="Obukhova E."/>
            <person name="Bogdanov V."/>
            <person name="Penin A."/>
            <person name="Logacheva M."/>
        </authorList>
    </citation>
    <scope>NUCLEOTIDE SEQUENCE</scope>
    <source>
        <strain evidence="12">Hsosn_3</strain>
        <tissue evidence="12">Leaf</tissue>
    </source>
</reference>
<dbReference type="Proteomes" id="UP001237642">
    <property type="component" value="Unassembled WGS sequence"/>
</dbReference>
<proteinExistence type="predicted"/>
<keyword evidence="6" id="KW-0445">Lipid transport</keyword>
<name>A0AAD8IEN3_9APIA</name>
<evidence type="ECO:0000256" key="7">
    <source>
        <dbReference type="ARBA" id="ARBA00023121"/>
    </source>
</evidence>
<dbReference type="GO" id="GO:0005789">
    <property type="term" value="C:endoplasmic reticulum membrane"/>
    <property type="evidence" value="ECO:0007669"/>
    <property type="project" value="UniProtKB-SubCell"/>
</dbReference>
<comment type="caution">
    <text evidence="12">The sequence shown here is derived from an EMBL/GenBank/DDBJ whole genome shotgun (WGS) entry which is preliminary data.</text>
</comment>
<keyword evidence="13" id="KW-1185">Reference proteome</keyword>
<dbReference type="GO" id="GO:0008289">
    <property type="term" value="F:lipid binding"/>
    <property type="evidence" value="ECO:0007669"/>
    <property type="project" value="UniProtKB-KW"/>
</dbReference>
<keyword evidence="3 10" id="KW-0812">Transmembrane</keyword>
<keyword evidence="5 10" id="KW-1133">Transmembrane helix</keyword>
<evidence type="ECO:0000256" key="8">
    <source>
        <dbReference type="ARBA" id="ARBA00023136"/>
    </source>
</evidence>
<dbReference type="SUPFAM" id="SSF50729">
    <property type="entry name" value="PH domain-like"/>
    <property type="match status" value="1"/>
</dbReference>
<evidence type="ECO:0000256" key="4">
    <source>
        <dbReference type="ARBA" id="ARBA00022824"/>
    </source>
</evidence>
<feature type="region of interest" description="Disordered" evidence="9">
    <location>
        <begin position="626"/>
        <end position="665"/>
    </location>
</feature>
<dbReference type="EMBL" id="JAUIZM010000005">
    <property type="protein sequence ID" value="KAK1384111.1"/>
    <property type="molecule type" value="Genomic_DNA"/>
</dbReference>